<evidence type="ECO:0000313" key="2">
    <source>
        <dbReference type="EMBL" id="UNT00801.1"/>
    </source>
</evidence>
<keyword evidence="1" id="KW-0472">Membrane</keyword>
<gene>
    <name evidence="2" type="ORF">MMF93_33175</name>
</gene>
<evidence type="ECO:0008006" key="4">
    <source>
        <dbReference type="Google" id="ProtNLM"/>
    </source>
</evidence>
<organism evidence="2 3">
    <name type="scientific">Streptomyces tubbatahanensis</name>
    <dbReference type="NCBI Taxonomy" id="2923272"/>
    <lineage>
        <taxon>Bacteria</taxon>
        <taxon>Bacillati</taxon>
        <taxon>Actinomycetota</taxon>
        <taxon>Actinomycetes</taxon>
        <taxon>Kitasatosporales</taxon>
        <taxon>Streptomycetaceae</taxon>
        <taxon>Streptomyces</taxon>
    </lineage>
</organism>
<feature type="transmembrane region" description="Helical" evidence="1">
    <location>
        <begin position="117"/>
        <end position="136"/>
    </location>
</feature>
<reference evidence="2 3" key="1">
    <citation type="journal article" date="2023" name="Microbiol. Spectr.">
        <title>Synergy between Genome Mining, Metabolomics, and Bioinformatics Uncovers Antibacterial Chlorinated Carbazole Alkaloids and Their Biosynthetic Gene Cluster from Streptomyces tubbatahanensis sp. nov., a Novel Actinomycete Isolated from Sulu Sea, Philippines.</title>
        <authorList>
            <person name="Tenebro C.P."/>
            <person name="Trono D.J.V.L."/>
            <person name="Balida L.A.P."/>
            <person name="Bayog L.K.A."/>
            <person name="Bruna J.R."/>
            <person name="Sabido E.M."/>
            <person name="Caspe D.P.C."/>
            <person name="de Los Santos E.L.C."/>
            <person name="Saludes J.P."/>
            <person name="Dalisay D.S."/>
        </authorList>
    </citation>
    <scope>NUCLEOTIDE SEQUENCE [LARGE SCALE GENOMIC DNA]</scope>
    <source>
        <strain evidence="2 3">DSD3025</strain>
    </source>
</reference>
<keyword evidence="3" id="KW-1185">Reference proteome</keyword>
<proteinExistence type="predicted"/>
<evidence type="ECO:0000256" key="1">
    <source>
        <dbReference type="SAM" id="Phobius"/>
    </source>
</evidence>
<feature type="transmembrane region" description="Helical" evidence="1">
    <location>
        <begin position="65"/>
        <end position="86"/>
    </location>
</feature>
<feature type="transmembrane region" description="Helical" evidence="1">
    <location>
        <begin position="93"/>
        <end position="111"/>
    </location>
</feature>
<evidence type="ECO:0000313" key="3">
    <source>
        <dbReference type="Proteomes" id="UP001202244"/>
    </source>
</evidence>
<dbReference type="RefSeq" id="WP_242757118.1">
    <property type="nucleotide sequence ID" value="NZ_CP093846.1"/>
</dbReference>
<dbReference type="Proteomes" id="UP001202244">
    <property type="component" value="Chromosome"/>
</dbReference>
<feature type="transmembrane region" description="Helical" evidence="1">
    <location>
        <begin position="28"/>
        <end position="53"/>
    </location>
</feature>
<keyword evidence="1" id="KW-0812">Transmembrane</keyword>
<keyword evidence="1" id="KW-1133">Transmembrane helix</keyword>
<accession>A0ABY3Y1T3</accession>
<name>A0ABY3Y1T3_9ACTN</name>
<dbReference type="EMBL" id="CP093846">
    <property type="protein sequence ID" value="UNT00801.1"/>
    <property type="molecule type" value="Genomic_DNA"/>
</dbReference>
<sequence>MHTELTDEETADLAEGGRRPGRGLRVYAWLYAGVMYVVAVVYCLQAVLAGQFLSGVYGALSWHQYGATFSDVLLFCGVVVGVLLRWRGRGRVWPLWVAVGLLVANQVQNAAGAGRLVSLHVPLGVAMIVVAVLVALRVHRVGQRSGGGEG</sequence>
<protein>
    <recommendedName>
        <fullName evidence="4">Integral membrane protein</fullName>
    </recommendedName>
</protein>